<accession>A0A9X9WEB2</accession>
<comment type="caution">
    <text evidence="1">The sequence shown here is derived from an EMBL/GenBank/DDBJ whole genome shotgun (WGS) entry which is preliminary data.</text>
</comment>
<dbReference type="EMBL" id="JAAEDK010000009">
    <property type="protein sequence ID" value="MBR0658672.1"/>
    <property type="molecule type" value="Genomic_DNA"/>
</dbReference>
<dbReference type="SUPFAM" id="SSF53850">
    <property type="entry name" value="Periplasmic binding protein-like II"/>
    <property type="match status" value="1"/>
</dbReference>
<name>A0A9X9WEB2_9PROT</name>
<evidence type="ECO:0000313" key="2">
    <source>
        <dbReference type="EMBL" id="NKE17892.1"/>
    </source>
</evidence>
<dbReference type="RefSeq" id="WP_168041788.1">
    <property type="nucleotide sequence ID" value="NZ_JAAEDK010000009.1"/>
</dbReference>
<sequence length="160" mass="17679">MRSGTLKISTLGVDVADPHRHTGAIGVQQAHVEGLTSIAANGSVEPLLAETFETTHDGSPMTTAEVLAHFERRRTRIRGGTLADALRRMRRRNTVERQPPRHGEEDRAGYARCRHRNTVRGRRKAVGAMTPVPPLRACRKAPAPFQALIMCSRIAFRLDA</sequence>
<dbReference type="Proteomes" id="UP001138708">
    <property type="component" value="Unassembled WGS sequence"/>
</dbReference>
<organism evidence="1 4">
    <name type="scientific">Neoroseomonas oryzicola</name>
    <dbReference type="NCBI Taxonomy" id="535904"/>
    <lineage>
        <taxon>Bacteria</taxon>
        <taxon>Pseudomonadati</taxon>
        <taxon>Pseudomonadota</taxon>
        <taxon>Alphaproteobacteria</taxon>
        <taxon>Acetobacterales</taxon>
        <taxon>Acetobacteraceae</taxon>
        <taxon>Neoroseomonas</taxon>
    </lineage>
</organism>
<evidence type="ECO:0000313" key="1">
    <source>
        <dbReference type="EMBL" id="MBR0658672.1"/>
    </source>
</evidence>
<proteinExistence type="predicted"/>
<dbReference type="EMBL" id="JAAVUP010000003">
    <property type="protein sequence ID" value="NKE17892.1"/>
    <property type="molecule type" value="Genomic_DNA"/>
</dbReference>
<gene>
    <name evidence="2" type="ORF">GWK15_13145</name>
    <name evidence="1" type="ORF">GXW75_05390</name>
</gene>
<evidence type="ECO:0000313" key="3">
    <source>
        <dbReference type="Proteomes" id="UP000746741"/>
    </source>
</evidence>
<reference evidence="1" key="3">
    <citation type="journal article" date="2021" name="Syst. Appl. Microbiol.">
        <title>Roseomonas hellenica sp. nov., isolated from roots of wild-growing Alkanna tinctoria.</title>
        <authorList>
            <person name="Rat A."/>
            <person name="Naranjo H.D."/>
            <person name="Lebbe L."/>
            <person name="Cnockaert M."/>
            <person name="Krigas N."/>
            <person name="Grigoriadou K."/>
            <person name="Maloupa E."/>
            <person name="Willems A."/>
        </authorList>
    </citation>
    <scope>NUCLEOTIDE SEQUENCE</scope>
    <source>
        <strain evidence="1">LMG 31161</strain>
    </source>
</reference>
<protein>
    <submittedName>
        <fullName evidence="1">Uncharacterized protein</fullName>
    </submittedName>
</protein>
<dbReference type="AlphaFoldDB" id="A0A9X9WEB2"/>
<dbReference type="Proteomes" id="UP000746741">
    <property type="component" value="Unassembled WGS sequence"/>
</dbReference>
<reference evidence="2 3" key="2">
    <citation type="submission" date="2020-02" db="EMBL/GenBank/DDBJ databases">
        <authorList>
            <person name="Sun Q."/>
            <person name="Inoue M."/>
        </authorList>
    </citation>
    <scope>NUCLEOTIDE SEQUENCE [LARGE SCALE GENOMIC DNA]</scope>
    <source>
        <strain evidence="2 3">KCTC 22478</strain>
    </source>
</reference>
<evidence type="ECO:0000313" key="4">
    <source>
        <dbReference type="Proteomes" id="UP001138708"/>
    </source>
</evidence>
<reference evidence="1" key="1">
    <citation type="submission" date="2020-01" db="EMBL/GenBank/DDBJ databases">
        <authorList>
            <person name="Rat A."/>
        </authorList>
    </citation>
    <scope>NUCLEOTIDE SEQUENCE</scope>
    <source>
        <strain evidence="1">LMG 31161</strain>
    </source>
</reference>
<keyword evidence="3" id="KW-1185">Reference proteome</keyword>